<keyword evidence="2 8" id="KW-0560">Oxidoreductase</keyword>
<evidence type="ECO:0000259" key="11">
    <source>
        <dbReference type="Pfam" id="PF07479"/>
    </source>
</evidence>
<dbReference type="OrthoDB" id="10263760at2759"/>
<feature type="binding site" evidence="7">
    <location>
        <position position="172"/>
    </location>
    <ligand>
        <name>NAD(+)</name>
        <dbReference type="ChEBI" id="CHEBI:57540"/>
    </ligand>
</feature>
<sequence length="376" mass="41855">MTEYVEEERSNALLKSELRVKDRVAIIGSGNWASALSIIIGNNAKKYACFEDTIKMWVYEEMIGDRKLSEIINTEHENVKYLSGFRLPENVVAVPDIVDVVSDATCLVFCIPHQFLPKVLSQIKHHVVPGTYAISCIKGVDHDENGKLRLITGMIYDELNIDCSILCGANVANQIAAGEFAEATLGYRVRDHAEKLQVLFNTPDFCVTLVNDPVGVEFCGSLKNVIALGAGFVDALGYGSNTKAALIRIGLMEMKKFAKMFYKGVKDNTFFQSAGVADLITTCWGGRNVRCAEAFVRTKKPWKQLEEEMLNGQKLQGTTTCKEVYDMLINSQMDAEFPLMVMIYNIAFRGFDAKCILEGCRAHNGTLMSPYAMMKE</sequence>
<evidence type="ECO:0000256" key="2">
    <source>
        <dbReference type="ARBA" id="ARBA00023002"/>
    </source>
</evidence>
<dbReference type="GO" id="GO:0042803">
    <property type="term" value="F:protein homodimerization activity"/>
    <property type="evidence" value="ECO:0007669"/>
    <property type="project" value="InterPro"/>
</dbReference>
<dbReference type="Pfam" id="PF01210">
    <property type="entry name" value="NAD_Gly3P_dh_N"/>
    <property type="match status" value="1"/>
</dbReference>
<evidence type="ECO:0000256" key="4">
    <source>
        <dbReference type="ARBA" id="ARBA00048683"/>
    </source>
</evidence>
<feature type="binding site" evidence="7">
    <location>
        <position position="115"/>
    </location>
    <ligand>
        <name>NAD(+)</name>
        <dbReference type="ChEBI" id="CHEBI:57540"/>
    </ligand>
</feature>
<feature type="binding site" evidence="7">
    <location>
        <position position="287"/>
    </location>
    <ligand>
        <name>NAD(+)</name>
        <dbReference type="ChEBI" id="CHEBI:57540"/>
    </ligand>
</feature>
<feature type="binding site" evidence="6">
    <location>
        <position position="138"/>
    </location>
    <ligand>
        <name>substrate</name>
    </ligand>
</feature>
<reference evidence="12 13" key="1">
    <citation type="submission" date="2016-05" db="EMBL/GenBank/DDBJ databases">
        <title>Nuclear genome of Blastocystis sp. subtype 1 NandII.</title>
        <authorList>
            <person name="Gentekaki E."/>
            <person name="Curtis B."/>
            <person name="Stairs C."/>
            <person name="Eme L."/>
            <person name="Herman E."/>
            <person name="Klimes V."/>
            <person name="Arias M.C."/>
            <person name="Elias M."/>
            <person name="Hilliou F."/>
            <person name="Klute M."/>
            <person name="Malik S.-B."/>
            <person name="Pightling A."/>
            <person name="Rachubinski R."/>
            <person name="Salas D."/>
            <person name="Schlacht A."/>
            <person name="Suga H."/>
            <person name="Archibald J."/>
            <person name="Ball S.G."/>
            <person name="Clark G."/>
            <person name="Dacks J."/>
            <person name="Van Der Giezen M."/>
            <person name="Tsaousis A."/>
            <person name="Roger A."/>
        </authorList>
    </citation>
    <scope>NUCLEOTIDE SEQUENCE [LARGE SCALE GENOMIC DNA]</scope>
    <source>
        <strain evidence="13">ATCC 50177 / NandII</strain>
    </source>
</reference>
<dbReference type="STRING" id="478820.A0A196S9D1"/>
<dbReference type="InterPro" id="IPR013328">
    <property type="entry name" value="6PGD_dom2"/>
</dbReference>
<dbReference type="PRINTS" id="PR00077">
    <property type="entry name" value="GPDHDRGNASE"/>
</dbReference>
<feature type="active site" description="Proton acceptor" evidence="5">
    <location>
        <position position="223"/>
    </location>
</feature>
<dbReference type="PANTHER" id="PTHR11728:SF8">
    <property type="entry name" value="GLYCEROL-3-PHOSPHATE DEHYDROGENASE [NAD(+)]-RELATED"/>
    <property type="match status" value="1"/>
</dbReference>
<feature type="binding site" evidence="7">
    <location>
        <position position="316"/>
    </location>
    <ligand>
        <name>NAD(+)</name>
        <dbReference type="ChEBI" id="CHEBI:57540"/>
    </ligand>
</feature>
<evidence type="ECO:0000256" key="8">
    <source>
        <dbReference type="RuleBase" id="RU000437"/>
    </source>
</evidence>
<dbReference type="InterPro" id="IPR006109">
    <property type="entry name" value="G3P_DH_NAD-dep_C"/>
</dbReference>
<evidence type="ECO:0000256" key="5">
    <source>
        <dbReference type="PIRSR" id="PIRSR000114-1"/>
    </source>
</evidence>
<dbReference type="InterPro" id="IPR006168">
    <property type="entry name" value="G3P_DH_NAD-dep"/>
</dbReference>
<dbReference type="AlphaFoldDB" id="A0A196S9D1"/>
<dbReference type="FunFam" id="1.10.1040.10:FF:000004">
    <property type="entry name" value="Glycerol-3-phosphate dehydrogenase [NAD(+)]"/>
    <property type="match status" value="1"/>
</dbReference>
<dbReference type="PROSITE" id="PS00957">
    <property type="entry name" value="NAD_G3PDH"/>
    <property type="match status" value="1"/>
</dbReference>
<dbReference type="GO" id="GO:0051287">
    <property type="term" value="F:NAD binding"/>
    <property type="evidence" value="ECO:0007669"/>
    <property type="project" value="UniProtKB-UniRule"/>
</dbReference>
<dbReference type="GO" id="GO:0005829">
    <property type="term" value="C:cytosol"/>
    <property type="evidence" value="ECO:0007669"/>
    <property type="project" value="TreeGrafter"/>
</dbReference>
<dbReference type="NCBIfam" id="TIGR03376">
    <property type="entry name" value="glycerol3P_DH"/>
    <property type="match status" value="1"/>
</dbReference>
<feature type="domain" description="Glycerol-3-phosphate dehydrogenase NAD-dependent N-terminal" evidence="10">
    <location>
        <begin position="24"/>
        <end position="188"/>
    </location>
</feature>
<evidence type="ECO:0000256" key="6">
    <source>
        <dbReference type="PIRSR" id="PIRSR000114-2"/>
    </source>
</evidence>
<keyword evidence="13" id="KW-1185">Reference proteome</keyword>
<evidence type="ECO:0000256" key="7">
    <source>
        <dbReference type="PIRSR" id="PIRSR000114-3"/>
    </source>
</evidence>
<dbReference type="InterPro" id="IPR036291">
    <property type="entry name" value="NAD(P)-bd_dom_sf"/>
</dbReference>
<evidence type="ECO:0000313" key="12">
    <source>
        <dbReference type="EMBL" id="OAO12697.1"/>
    </source>
</evidence>
<evidence type="ECO:0000256" key="9">
    <source>
        <dbReference type="RuleBase" id="RU361243"/>
    </source>
</evidence>
<dbReference type="InterPro" id="IPR008927">
    <property type="entry name" value="6-PGluconate_DH-like_C_sf"/>
</dbReference>
<dbReference type="Proteomes" id="UP000078348">
    <property type="component" value="Unassembled WGS sequence"/>
</dbReference>
<proteinExistence type="inferred from homology"/>
<dbReference type="Pfam" id="PF07479">
    <property type="entry name" value="NAD_Gly3P_dh_C"/>
    <property type="match status" value="1"/>
</dbReference>
<dbReference type="Gene3D" id="1.10.1040.10">
    <property type="entry name" value="N-(1-d-carboxylethyl)-l-norvaline Dehydrogenase, domain 2"/>
    <property type="match status" value="1"/>
</dbReference>
<dbReference type="PANTHER" id="PTHR11728">
    <property type="entry name" value="GLYCEROL-3-PHOSPHATE DEHYDROGENASE"/>
    <property type="match status" value="1"/>
</dbReference>
<accession>A0A196S9D1</accession>
<dbReference type="SUPFAM" id="SSF51735">
    <property type="entry name" value="NAD(P)-binding Rossmann-fold domains"/>
    <property type="match status" value="1"/>
</dbReference>
<feature type="domain" description="Glycerol-3-phosphate dehydrogenase NAD-dependent C-terminal" evidence="11">
    <location>
        <begin position="212"/>
        <end position="357"/>
    </location>
</feature>
<gene>
    <name evidence="12" type="ORF">AV274_5611</name>
</gene>
<comment type="catalytic activity">
    <reaction evidence="4 9">
        <text>sn-glycerol 3-phosphate + NAD(+) = dihydroxyacetone phosphate + NADH + H(+)</text>
        <dbReference type="Rhea" id="RHEA:11092"/>
        <dbReference type="ChEBI" id="CHEBI:15378"/>
        <dbReference type="ChEBI" id="CHEBI:57540"/>
        <dbReference type="ChEBI" id="CHEBI:57597"/>
        <dbReference type="ChEBI" id="CHEBI:57642"/>
        <dbReference type="ChEBI" id="CHEBI:57945"/>
        <dbReference type="EC" id="1.1.1.8"/>
    </reaction>
</comment>
<evidence type="ECO:0000259" key="10">
    <source>
        <dbReference type="Pfam" id="PF01210"/>
    </source>
</evidence>
<keyword evidence="3 7" id="KW-0520">NAD</keyword>
<dbReference type="GO" id="GO:0005975">
    <property type="term" value="P:carbohydrate metabolic process"/>
    <property type="evidence" value="ECO:0007669"/>
    <property type="project" value="InterPro"/>
</dbReference>
<organism evidence="12 13">
    <name type="scientific">Blastocystis sp. subtype 1 (strain ATCC 50177 / NandII)</name>
    <dbReference type="NCBI Taxonomy" id="478820"/>
    <lineage>
        <taxon>Eukaryota</taxon>
        <taxon>Sar</taxon>
        <taxon>Stramenopiles</taxon>
        <taxon>Bigyra</taxon>
        <taxon>Opalozoa</taxon>
        <taxon>Opalinata</taxon>
        <taxon>Blastocystidae</taxon>
        <taxon>Blastocystis</taxon>
    </lineage>
</organism>
<dbReference type="GO" id="GO:0046168">
    <property type="term" value="P:glycerol-3-phosphate catabolic process"/>
    <property type="evidence" value="ECO:0007669"/>
    <property type="project" value="UniProtKB-UniRule"/>
</dbReference>
<feature type="binding site" evidence="7">
    <location>
        <position position="314"/>
    </location>
    <ligand>
        <name>NAD(+)</name>
        <dbReference type="ChEBI" id="CHEBI:57540"/>
    </ligand>
</feature>
<evidence type="ECO:0000256" key="3">
    <source>
        <dbReference type="ARBA" id="ARBA00023027"/>
    </source>
</evidence>
<dbReference type="SUPFAM" id="SSF48179">
    <property type="entry name" value="6-phosphogluconate dehydrogenase C-terminal domain-like"/>
    <property type="match status" value="1"/>
</dbReference>
<dbReference type="EMBL" id="LXWW01000523">
    <property type="protein sequence ID" value="OAO12697.1"/>
    <property type="molecule type" value="Genomic_DNA"/>
</dbReference>
<name>A0A196S9D1_BLAHN</name>
<comment type="caution">
    <text evidence="12">The sequence shown here is derived from an EMBL/GenBank/DDBJ whole genome shotgun (WGS) entry which is preliminary data.</text>
</comment>
<comment type="similarity">
    <text evidence="1 8">Belongs to the NAD-dependent glycerol-3-phosphate dehydrogenase family.</text>
</comment>
<dbReference type="Gene3D" id="3.40.50.720">
    <property type="entry name" value="NAD(P)-binding Rossmann-like Domain"/>
    <property type="match status" value="1"/>
</dbReference>
<evidence type="ECO:0000313" key="13">
    <source>
        <dbReference type="Proteomes" id="UP000078348"/>
    </source>
</evidence>
<dbReference type="EC" id="1.1.1.8" evidence="9"/>
<dbReference type="PIRSF" id="PIRSF000114">
    <property type="entry name" value="Glycerol-3-P_dh"/>
    <property type="match status" value="1"/>
</dbReference>
<feature type="binding site" evidence="6">
    <location>
        <begin position="287"/>
        <end position="288"/>
    </location>
    <ligand>
        <name>substrate</name>
    </ligand>
</feature>
<dbReference type="GO" id="GO:0141152">
    <property type="term" value="F:glycerol-3-phosphate dehydrogenase (NAD+) activity"/>
    <property type="evidence" value="ECO:0007669"/>
    <property type="project" value="UniProtKB-UniRule"/>
</dbReference>
<dbReference type="InterPro" id="IPR017751">
    <property type="entry name" value="G3P_DH_NAD-dep_euk"/>
</dbReference>
<dbReference type="InterPro" id="IPR011128">
    <property type="entry name" value="G3P_DH_NAD-dep_N"/>
</dbReference>
<evidence type="ECO:0000256" key="1">
    <source>
        <dbReference type="ARBA" id="ARBA00011009"/>
    </source>
</evidence>
<protein>
    <recommendedName>
        <fullName evidence="9">Glycerol-3-phosphate dehydrogenase [NAD(+)]</fullName>
        <ecNumber evidence="9">1.1.1.8</ecNumber>
    </recommendedName>
</protein>